<dbReference type="InterPro" id="IPR008207">
    <property type="entry name" value="Sig_transdc_His_kin_Hpt_dom"/>
</dbReference>
<dbReference type="Pfam" id="PF01627">
    <property type="entry name" value="Hpt"/>
    <property type="match status" value="1"/>
</dbReference>
<name>A0A9D2B9Z5_9FIRM</name>
<feature type="domain" description="HPt" evidence="1">
    <location>
        <begin position="23"/>
        <end position="93"/>
    </location>
</feature>
<accession>A0A9D2B9Z5</accession>
<evidence type="ECO:0000259" key="1">
    <source>
        <dbReference type="Pfam" id="PF01627"/>
    </source>
</evidence>
<dbReference type="Gene3D" id="1.20.120.160">
    <property type="entry name" value="HPT domain"/>
    <property type="match status" value="1"/>
</dbReference>
<dbReference type="Proteomes" id="UP000886721">
    <property type="component" value="Unassembled WGS sequence"/>
</dbReference>
<dbReference type="SUPFAM" id="SSF47226">
    <property type="entry name" value="Histidine-containing phosphotransfer domain, HPT domain"/>
    <property type="match status" value="1"/>
</dbReference>
<dbReference type="GO" id="GO:0000160">
    <property type="term" value="P:phosphorelay signal transduction system"/>
    <property type="evidence" value="ECO:0007669"/>
    <property type="project" value="InterPro"/>
</dbReference>
<reference evidence="2" key="2">
    <citation type="submission" date="2021-04" db="EMBL/GenBank/DDBJ databases">
        <authorList>
            <person name="Gilroy R."/>
        </authorList>
    </citation>
    <scope>NUCLEOTIDE SEQUENCE</scope>
    <source>
        <strain evidence="2">CHK191-13928</strain>
    </source>
</reference>
<gene>
    <name evidence="2" type="ORF">H9735_11630</name>
</gene>
<dbReference type="EMBL" id="DXEM01000034">
    <property type="protein sequence ID" value="HIX68755.1"/>
    <property type="molecule type" value="Genomic_DNA"/>
</dbReference>
<organism evidence="2 3">
    <name type="scientific">Candidatus Anaerostipes excrementavium</name>
    <dbReference type="NCBI Taxonomy" id="2838463"/>
    <lineage>
        <taxon>Bacteria</taxon>
        <taxon>Bacillati</taxon>
        <taxon>Bacillota</taxon>
        <taxon>Clostridia</taxon>
        <taxon>Lachnospirales</taxon>
        <taxon>Lachnospiraceae</taxon>
        <taxon>Anaerostipes</taxon>
    </lineage>
</organism>
<sequence>MERFMGNEALLERMLKKFTQSNVQETLEEAVKNQDSKAALEASHTLKGMTANLSMSELTGLYTRQVEFLRSEDEESAFGLMEEITEEYQRMVQKILDTPW</sequence>
<evidence type="ECO:0000313" key="2">
    <source>
        <dbReference type="EMBL" id="HIX68755.1"/>
    </source>
</evidence>
<evidence type="ECO:0000313" key="3">
    <source>
        <dbReference type="Proteomes" id="UP000886721"/>
    </source>
</evidence>
<comment type="caution">
    <text evidence="2">The sequence shown here is derived from an EMBL/GenBank/DDBJ whole genome shotgun (WGS) entry which is preliminary data.</text>
</comment>
<proteinExistence type="predicted"/>
<dbReference type="AlphaFoldDB" id="A0A9D2B9Z5"/>
<dbReference type="InterPro" id="IPR036641">
    <property type="entry name" value="HPT_dom_sf"/>
</dbReference>
<protein>
    <submittedName>
        <fullName evidence="2">Hpt domain-containing protein</fullName>
    </submittedName>
</protein>
<reference evidence="2" key="1">
    <citation type="journal article" date="2021" name="PeerJ">
        <title>Extensive microbial diversity within the chicken gut microbiome revealed by metagenomics and culture.</title>
        <authorList>
            <person name="Gilroy R."/>
            <person name="Ravi A."/>
            <person name="Getino M."/>
            <person name="Pursley I."/>
            <person name="Horton D.L."/>
            <person name="Alikhan N.F."/>
            <person name="Baker D."/>
            <person name="Gharbi K."/>
            <person name="Hall N."/>
            <person name="Watson M."/>
            <person name="Adriaenssens E.M."/>
            <person name="Foster-Nyarko E."/>
            <person name="Jarju S."/>
            <person name="Secka A."/>
            <person name="Antonio M."/>
            <person name="Oren A."/>
            <person name="Chaudhuri R.R."/>
            <person name="La Ragione R."/>
            <person name="Hildebrand F."/>
            <person name="Pallen M.J."/>
        </authorList>
    </citation>
    <scope>NUCLEOTIDE SEQUENCE</scope>
    <source>
        <strain evidence="2">CHK191-13928</strain>
    </source>
</reference>